<dbReference type="EMBL" id="JAINVZ010000013">
    <property type="protein sequence ID" value="MBY8886967.1"/>
    <property type="molecule type" value="Genomic_DNA"/>
</dbReference>
<dbReference type="Pfam" id="PF06013">
    <property type="entry name" value="WXG100"/>
    <property type="match status" value="1"/>
</dbReference>
<evidence type="ECO:0000313" key="2">
    <source>
        <dbReference type="Proteomes" id="UP001198565"/>
    </source>
</evidence>
<accession>A0ABS7QYW0</accession>
<dbReference type="Proteomes" id="UP001198565">
    <property type="component" value="Unassembled WGS sequence"/>
</dbReference>
<dbReference type="InterPro" id="IPR010310">
    <property type="entry name" value="T7SS_ESAT-6-like"/>
</dbReference>
<dbReference type="RefSeq" id="WP_222979721.1">
    <property type="nucleotide sequence ID" value="NZ_JAINVZ010000013.1"/>
</dbReference>
<protein>
    <submittedName>
        <fullName evidence="1">WXG100 family type VII secretion target</fullName>
    </submittedName>
</protein>
<reference evidence="1 2" key="1">
    <citation type="submission" date="2021-08" db="EMBL/GenBank/DDBJ databases">
        <title>Streptomyces sp. PTM05 isolated from lichen.</title>
        <authorList>
            <person name="Somphong A."/>
            <person name="Phongsopitanun W."/>
            <person name="Tanasupawat S."/>
        </authorList>
    </citation>
    <scope>NUCLEOTIDE SEQUENCE [LARGE SCALE GENOMIC DNA]</scope>
    <source>
        <strain evidence="1 2">Ptm05</strain>
    </source>
</reference>
<evidence type="ECO:0000313" key="1">
    <source>
        <dbReference type="EMBL" id="MBY8886967.1"/>
    </source>
</evidence>
<dbReference type="Gene3D" id="1.10.287.1060">
    <property type="entry name" value="ESAT-6-like"/>
    <property type="match status" value="1"/>
</dbReference>
<comment type="caution">
    <text evidence="1">The sequence shown here is derived from an EMBL/GenBank/DDBJ whole genome shotgun (WGS) entry which is preliminary data.</text>
</comment>
<gene>
    <name evidence="1" type="ORF">K7472_19195</name>
</gene>
<dbReference type="InterPro" id="IPR036689">
    <property type="entry name" value="ESAT-6-like_sf"/>
</dbReference>
<organism evidence="1 2">
    <name type="scientific">Streptantibioticus parmotrematis</name>
    <dbReference type="NCBI Taxonomy" id="2873249"/>
    <lineage>
        <taxon>Bacteria</taxon>
        <taxon>Bacillati</taxon>
        <taxon>Actinomycetota</taxon>
        <taxon>Actinomycetes</taxon>
        <taxon>Kitasatosporales</taxon>
        <taxon>Streptomycetaceae</taxon>
        <taxon>Streptantibioticus</taxon>
    </lineage>
</organism>
<dbReference type="SUPFAM" id="SSF140453">
    <property type="entry name" value="EsxAB dimer-like"/>
    <property type="match status" value="1"/>
</dbReference>
<name>A0ABS7QYW0_9ACTN</name>
<sequence>MAGVDSANLMVGSDLSGSGAWINNKAQEIVEELNTLIKQLQPITETWTGDAAKWYYGLQQEWNYAANGLLGPDGVLGEIAQAMHVNWNNYSEAEWSNVTSWQHM</sequence>
<keyword evidence="2" id="KW-1185">Reference proteome</keyword>
<proteinExistence type="predicted"/>